<reference evidence="2" key="1">
    <citation type="journal article" date="2021" name="Nat. Commun.">
        <title>Genetic determinants of endophytism in the Arabidopsis root mycobiome.</title>
        <authorList>
            <person name="Mesny F."/>
            <person name="Miyauchi S."/>
            <person name="Thiergart T."/>
            <person name="Pickel B."/>
            <person name="Atanasova L."/>
            <person name="Karlsson M."/>
            <person name="Huettel B."/>
            <person name="Barry K.W."/>
            <person name="Haridas S."/>
            <person name="Chen C."/>
            <person name="Bauer D."/>
            <person name="Andreopoulos W."/>
            <person name="Pangilinan J."/>
            <person name="LaButti K."/>
            <person name="Riley R."/>
            <person name="Lipzen A."/>
            <person name="Clum A."/>
            <person name="Drula E."/>
            <person name="Henrissat B."/>
            <person name="Kohler A."/>
            <person name="Grigoriev I.V."/>
            <person name="Martin F.M."/>
            <person name="Hacquard S."/>
        </authorList>
    </citation>
    <scope>NUCLEOTIDE SEQUENCE</scope>
    <source>
        <strain evidence="2">MPI-CAGE-CH-0230</strain>
    </source>
</reference>
<feature type="region of interest" description="Disordered" evidence="1">
    <location>
        <begin position="1"/>
        <end position="22"/>
    </location>
</feature>
<dbReference type="RefSeq" id="XP_046004814.1">
    <property type="nucleotide sequence ID" value="XM_046160660.1"/>
</dbReference>
<dbReference type="Gene3D" id="3.20.20.140">
    <property type="entry name" value="Metal-dependent hydrolases"/>
    <property type="match status" value="1"/>
</dbReference>
<evidence type="ECO:0000313" key="2">
    <source>
        <dbReference type="EMBL" id="KAH7012549.1"/>
    </source>
</evidence>
<comment type="caution">
    <text evidence="2">The sequence shown here is derived from an EMBL/GenBank/DDBJ whole genome shotgun (WGS) entry which is preliminary data.</text>
</comment>
<keyword evidence="3" id="KW-1185">Reference proteome</keyword>
<sequence length="327" mass="34794">MPAARVPPGSGSPKLPPGSWDAHVHIFEPSRFPFKPDRSYNPQPAPLSSLIESPHAQQKNILIVQASIESSPEGLATHLREAKSQYPDRTLRGTMAADPDEETSAWHLSKLSEGYFRDLHDAGVRNIRVHGSYGGSGDQLEWVLGQFRTAAESYGGISVQLPIGMWARMAPHVDALVQRGGGGGGDGPGCGGGPRGGKNKKKKVVLMADHNGSATPKGVGTSDYAAFLELLASGKLTVKIGALHRRVEGGDIAAMEPVVKDYARVAPGGIVRGSDWPHVNTTHKGSEPGPPLSGVDTAAELGLIKEWLAKEQWDGMMVHNPARLLGW</sequence>
<evidence type="ECO:0000256" key="1">
    <source>
        <dbReference type="SAM" id="MobiDB-lite"/>
    </source>
</evidence>
<organism evidence="2 3">
    <name type="scientific">Microdochium trichocladiopsis</name>
    <dbReference type="NCBI Taxonomy" id="1682393"/>
    <lineage>
        <taxon>Eukaryota</taxon>
        <taxon>Fungi</taxon>
        <taxon>Dikarya</taxon>
        <taxon>Ascomycota</taxon>
        <taxon>Pezizomycotina</taxon>
        <taxon>Sordariomycetes</taxon>
        <taxon>Xylariomycetidae</taxon>
        <taxon>Xylariales</taxon>
        <taxon>Microdochiaceae</taxon>
        <taxon>Microdochium</taxon>
    </lineage>
</organism>
<protein>
    <recommendedName>
        <fullName evidence="4">Amidohydrolase-related domain-containing protein</fullName>
    </recommendedName>
</protein>
<dbReference type="PANTHER" id="PTHR35563:SF2">
    <property type="entry name" value="BARREL METAL-DEPENDENT HYDROLASE, PUTATIVE (AFU_ORTHOLOGUE AFUA_1G16240)-RELATED"/>
    <property type="match status" value="1"/>
</dbReference>
<dbReference type="Proteomes" id="UP000756346">
    <property type="component" value="Unassembled WGS sequence"/>
</dbReference>
<feature type="region of interest" description="Disordered" evidence="1">
    <location>
        <begin position="274"/>
        <end position="293"/>
    </location>
</feature>
<evidence type="ECO:0008006" key="4">
    <source>
        <dbReference type="Google" id="ProtNLM"/>
    </source>
</evidence>
<dbReference type="InterPro" id="IPR032466">
    <property type="entry name" value="Metal_Hydrolase"/>
</dbReference>
<dbReference type="SUPFAM" id="SSF51556">
    <property type="entry name" value="Metallo-dependent hydrolases"/>
    <property type="match status" value="1"/>
</dbReference>
<proteinExistence type="predicted"/>
<feature type="compositionally biased region" description="Low complexity" evidence="1">
    <location>
        <begin position="7"/>
        <end position="19"/>
    </location>
</feature>
<gene>
    <name evidence="2" type="ORF">B0I36DRAFT_378317</name>
</gene>
<accession>A0A9P9BL89</accession>
<dbReference type="PANTHER" id="PTHR35563">
    <property type="entry name" value="BARREL METAL-DEPENDENT HYDROLASE, PUTATIVE (AFU_ORTHOLOGUE AFUA_1G16240)-RELATED"/>
    <property type="match status" value="1"/>
</dbReference>
<dbReference type="InterPro" id="IPR052358">
    <property type="entry name" value="Aro_Compnd_Degr_Hydrolases"/>
</dbReference>
<dbReference type="GeneID" id="70190206"/>
<dbReference type="EMBL" id="JAGTJQ010000014">
    <property type="protein sequence ID" value="KAH7012549.1"/>
    <property type="molecule type" value="Genomic_DNA"/>
</dbReference>
<evidence type="ECO:0000313" key="3">
    <source>
        <dbReference type="Proteomes" id="UP000756346"/>
    </source>
</evidence>
<feature type="compositionally biased region" description="Gly residues" evidence="1">
    <location>
        <begin position="179"/>
        <end position="196"/>
    </location>
</feature>
<dbReference type="AlphaFoldDB" id="A0A9P9BL89"/>
<name>A0A9P9BL89_9PEZI</name>
<feature type="region of interest" description="Disordered" evidence="1">
    <location>
        <begin position="178"/>
        <end position="200"/>
    </location>
</feature>
<dbReference type="OrthoDB" id="2135488at2759"/>